<dbReference type="PANTHER" id="PTHR11096">
    <property type="entry name" value="RNA 3' TERMINAL PHOSPHATE CYCLASE"/>
    <property type="match status" value="1"/>
</dbReference>
<dbReference type="Pfam" id="PF01137">
    <property type="entry name" value="RTC"/>
    <property type="match status" value="1"/>
</dbReference>
<evidence type="ECO:0000259" key="8">
    <source>
        <dbReference type="Pfam" id="PF01137"/>
    </source>
</evidence>
<gene>
    <name evidence="10" type="ORF">CEUSTIGMA_g5348.t1</name>
</gene>
<accession>A0A250X4C3</accession>
<dbReference type="InterPro" id="IPR013791">
    <property type="entry name" value="RNA3'-term_phos_cycl_insert"/>
</dbReference>
<dbReference type="Pfam" id="PF05189">
    <property type="entry name" value="RTC_insert"/>
    <property type="match status" value="1"/>
</dbReference>
<sequence length="398" mass="42796">MAGQSIHIDGSIMEGGGQILRNAAALSAITKQPITICNIRAGRKQPGLRPQHLTGLNLVSTISQGSSLTGCSVGSNRIELRPGKFLAAGDYVADTLTAGSCTLMVQQALPCLLFAVKTTYATEGGDSGMPHCPPSTSNLTLRGGTDADMAPPIDYLTHVLVPTLLHTFKPLDLQVRLVRRGFMPKGGGEIKLYVQALERGTQLPAFDLTARGNITKVQVRAYYAGHVTEATAQQMADEASKEMRQLCGNEERVLFKQTVVKETTSSAVGDGYSCSIVVETDTGCILGAALPAKSSRVQPKPAAGQAVEELKDCILRGACVDQWMQDQLIIYMALAEGESKMLCTEPTLHTRTAITVVEKMLPGVLFQVSTVYNKRDKNREPLWMIRCKGAGLTGRYVQ</sequence>
<dbReference type="Gene3D" id="3.65.10.20">
    <property type="entry name" value="RNA 3'-terminal phosphate cyclase domain"/>
    <property type="match status" value="1"/>
</dbReference>
<evidence type="ECO:0000313" key="11">
    <source>
        <dbReference type="Proteomes" id="UP000232323"/>
    </source>
</evidence>
<evidence type="ECO:0000256" key="5">
    <source>
        <dbReference type="ARBA" id="ARBA00024481"/>
    </source>
</evidence>
<dbReference type="GO" id="GO:0005634">
    <property type="term" value="C:nucleus"/>
    <property type="evidence" value="ECO:0007669"/>
    <property type="project" value="TreeGrafter"/>
</dbReference>
<evidence type="ECO:0000256" key="2">
    <source>
        <dbReference type="ARBA" id="ARBA00012725"/>
    </source>
</evidence>
<dbReference type="PIRSF" id="PIRSF005378">
    <property type="entry name" value="RNA3'_term_phos_cycl_euk"/>
    <property type="match status" value="1"/>
</dbReference>
<reference evidence="10 11" key="1">
    <citation type="submission" date="2017-08" db="EMBL/GenBank/DDBJ databases">
        <title>Acidophilic green algal genome provides insights into adaptation to an acidic environment.</title>
        <authorList>
            <person name="Hirooka S."/>
            <person name="Hirose Y."/>
            <person name="Kanesaki Y."/>
            <person name="Higuchi S."/>
            <person name="Fujiwara T."/>
            <person name="Onuma R."/>
            <person name="Era A."/>
            <person name="Ohbayashi R."/>
            <person name="Uzuka A."/>
            <person name="Nozaki H."/>
            <person name="Yoshikawa H."/>
            <person name="Miyagishima S.Y."/>
        </authorList>
    </citation>
    <scope>NUCLEOTIDE SEQUENCE [LARGE SCALE GENOMIC DNA]</scope>
    <source>
        <strain evidence="10 11">NIES-2499</strain>
    </source>
</reference>
<feature type="active site" description="Tele-AMP-histidine intermediate" evidence="6">
    <location>
        <position position="349"/>
    </location>
</feature>
<dbReference type="GO" id="GO:0006396">
    <property type="term" value="P:RNA processing"/>
    <property type="evidence" value="ECO:0007669"/>
    <property type="project" value="InterPro"/>
</dbReference>
<evidence type="ECO:0000313" key="10">
    <source>
        <dbReference type="EMBL" id="GAX77906.1"/>
    </source>
</evidence>
<protein>
    <recommendedName>
        <fullName evidence="2">RNA 3'-terminal-phosphate cyclase (ATP)</fullName>
        <ecNumber evidence="2">6.5.1.4</ecNumber>
    </recommendedName>
</protein>
<evidence type="ECO:0000259" key="9">
    <source>
        <dbReference type="Pfam" id="PF05189"/>
    </source>
</evidence>
<evidence type="ECO:0000256" key="3">
    <source>
        <dbReference type="ARBA" id="ARBA00022598"/>
    </source>
</evidence>
<dbReference type="InterPro" id="IPR036553">
    <property type="entry name" value="RPTC_insert"/>
</dbReference>
<comment type="catalytic activity">
    <reaction evidence="5">
        <text>a 3'-end 3'-phospho-ribonucleotide-RNA + ATP = a 3'-end 2',3'-cyclophospho-ribonucleotide-RNA + AMP + diphosphate</text>
        <dbReference type="Rhea" id="RHEA:23976"/>
        <dbReference type="Rhea" id="RHEA-COMP:10463"/>
        <dbReference type="Rhea" id="RHEA-COMP:10464"/>
        <dbReference type="ChEBI" id="CHEBI:30616"/>
        <dbReference type="ChEBI" id="CHEBI:33019"/>
        <dbReference type="ChEBI" id="CHEBI:83062"/>
        <dbReference type="ChEBI" id="CHEBI:83064"/>
        <dbReference type="ChEBI" id="CHEBI:456215"/>
        <dbReference type="EC" id="6.5.1.4"/>
    </reaction>
</comment>
<dbReference type="InterPro" id="IPR000228">
    <property type="entry name" value="RNA3'_term_phos_cyc"/>
</dbReference>
<dbReference type="OrthoDB" id="25029at2759"/>
<feature type="domain" description="RNA 3'-terminal phosphate cyclase" evidence="8">
    <location>
        <begin position="13"/>
        <end position="362"/>
    </location>
</feature>
<dbReference type="Proteomes" id="UP000232323">
    <property type="component" value="Unassembled WGS sequence"/>
</dbReference>
<name>A0A250X4C3_9CHLO</name>
<dbReference type="InterPro" id="IPR017770">
    <property type="entry name" value="RNA3'_term_phos_cyc_type_1"/>
</dbReference>
<evidence type="ECO:0000256" key="4">
    <source>
        <dbReference type="ARBA" id="ARBA00022741"/>
    </source>
</evidence>
<dbReference type="SUPFAM" id="SSF55205">
    <property type="entry name" value="EPT/RTPC-like"/>
    <property type="match status" value="2"/>
</dbReference>
<evidence type="ECO:0000256" key="1">
    <source>
        <dbReference type="ARBA" id="ARBA00009206"/>
    </source>
</evidence>
<dbReference type="GO" id="GO:0005524">
    <property type="term" value="F:ATP binding"/>
    <property type="evidence" value="ECO:0007669"/>
    <property type="project" value="UniProtKB-KW"/>
</dbReference>
<dbReference type="PANTHER" id="PTHR11096:SF0">
    <property type="entry name" value="RNA 3'-TERMINAL PHOSPHATE CYCLASE"/>
    <property type="match status" value="1"/>
</dbReference>
<organism evidence="10 11">
    <name type="scientific">Chlamydomonas eustigma</name>
    <dbReference type="NCBI Taxonomy" id="1157962"/>
    <lineage>
        <taxon>Eukaryota</taxon>
        <taxon>Viridiplantae</taxon>
        <taxon>Chlorophyta</taxon>
        <taxon>core chlorophytes</taxon>
        <taxon>Chlorophyceae</taxon>
        <taxon>CS clade</taxon>
        <taxon>Chlamydomonadales</taxon>
        <taxon>Chlamydomonadaceae</taxon>
        <taxon>Chlamydomonas</taxon>
    </lineage>
</organism>
<feature type="domain" description="RNA 3'-terminal phosphate cyclase insert" evidence="9">
    <location>
        <begin position="210"/>
        <end position="313"/>
    </location>
</feature>
<feature type="binding site" evidence="7">
    <location>
        <position position="106"/>
    </location>
    <ligand>
        <name>ATP</name>
        <dbReference type="ChEBI" id="CHEBI:30616"/>
    </ligand>
</feature>
<dbReference type="EC" id="6.5.1.4" evidence="2"/>
<keyword evidence="3" id="KW-0436">Ligase</keyword>
<dbReference type="PROSITE" id="PS01287">
    <property type="entry name" value="RTC"/>
    <property type="match status" value="1"/>
</dbReference>
<dbReference type="STRING" id="1157962.A0A250X4C3"/>
<keyword evidence="11" id="KW-1185">Reference proteome</keyword>
<dbReference type="AlphaFoldDB" id="A0A250X4C3"/>
<evidence type="ECO:0000256" key="6">
    <source>
        <dbReference type="PIRSR" id="PIRSR005378-1"/>
    </source>
</evidence>
<comment type="similarity">
    <text evidence="1">Belongs to the RNA 3'-terminal cyclase family. Type 1 subfamily.</text>
</comment>
<dbReference type="InterPro" id="IPR020719">
    <property type="entry name" value="RNA3'_term_phos_cycl-like_CS"/>
</dbReference>
<keyword evidence="4 7" id="KW-0547">Nucleotide-binding</keyword>
<dbReference type="InterPro" id="IPR013792">
    <property type="entry name" value="RNA3'P_cycl/enolpyr_Trfase_a/b"/>
</dbReference>
<dbReference type="GO" id="GO:0003963">
    <property type="term" value="F:RNA-3'-phosphate cyclase activity"/>
    <property type="evidence" value="ECO:0007669"/>
    <property type="project" value="UniProtKB-EC"/>
</dbReference>
<evidence type="ECO:0000256" key="7">
    <source>
        <dbReference type="PIRSR" id="PIRSR005378-2"/>
    </source>
</evidence>
<dbReference type="InterPro" id="IPR037136">
    <property type="entry name" value="RNA3'_phos_cyclase_dom_sf"/>
</dbReference>
<dbReference type="NCBIfam" id="TIGR03399">
    <property type="entry name" value="RNA_3prim_cycl"/>
    <property type="match status" value="1"/>
</dbReference>
<dbReference type="Gene3D" id="3.30.360.20">
    <property type="entry name" value="RNA 3'-terminal phosphate cyclase, insert domain"/>
    <property type="match status" value="1"/>
</dbReference>
<dbReference type="EMBL" id="BEGY01000028">
    <property type="protein sequence ID" value="GAX77906.1"/>
    <property type="molecule type" value="Genomic_DNA"/>
</dbReference>
<comment type="caution">
    <text evidence="10">The sequence shown here is derived from an EMBL/GenBank/DDBJ whole genome shotgun (WGS) entry which is preliminary data.</text>
</comment>
<proteinExistence type="inferred from homology"/>
<keyword evidence="7" id="KW-0067">ATP-binding</keyword>
<dbReference type="InterPro" id="IPR023797">
    <property type="entry name" value="RNA3'_phos_cyclase_dom"/>
</dbReference>